<dbReference type="InterPro" id="IPR004146">
    <property type="entry name" value="DC1"/>
</dbReference>
<protein>
    <recommendedName>
        <fullName evidence="5">Phorbol-ester/DAG-type domain-containing protein</fullName>
    </recommendedName>
</protein>
<dbReference type="EMBL" id="JBBPBN010000173">
    <property type="protein sequence ID" value="KAK8973978.1"/>
    <property type="molecule type" value="Genomic_DNA"/>
</dbReference>
<keyword evidence="3" id="KW-0863">Zinc-finger</keyword>
<evidence type="ECO:0000259" key="5">
    <source>
        <dbReference type="PROSITE" id="PS50081"/>
    </source>
</evidence>
<feature type="domain" description="Phorbol-ester/DAG-type" evidence="5">
    <location>
        <begin position="70"/>
        <end position="117"/>
    </location>
</feature>
<dbReference type="PANTHER" id="PTHR47841:SF7">
    <property type="entry name" value="CYSTEINE_HISTIDINE-RICH C1 DOMAIN PROTEIN"/>
    <property type="match status" value="1"/>
</dbReference>
<reference evidence="7 8" key="1">
    <citation type="journal article" date="2024" name="G3 (Bethesda)">
        <title>Genome assembly of Hibiscus sabdariffa L. provides insights into metabolisms of medicinal natural products.</title>
        <authorList>
            <person name="Kim T."/>
        </authorList>
    </citation>
    <scope>NUCLEOTIDE SEQUENCE [LARGE SCALE GENOMIC DNA]</scope>
    <source>
        <strain evidence="7">TK-2024</strain>
        <tissue evidence="7">Old leaves</tissue>
    </source>
</reference>
<evidence type="ECO:0000256" key="3">
    <source>
        <dbReference type="ARBA" id="ARBA00022771"/>
    </source>
</evidence>
<evidence type="ECO:0000313" key="8">
    <source>
        <dbReference type="Proteomes" id="UP001396334"/>
    </source>
</evidence>
<dbReference type="EMBL" id="JBBPBN010000173">
    <property type="protein sequence ID" value="KAK8973993.1"/>
    <property type="molecule type" value="Genomic_DNA"/>
</dbReference>
<dbReference type="InterPro" id="IPR046349">
    <property type="entry name" value="C1-like_sf"/>
</dbReference>
<evidence type="ECO:0000256" key="4">
    <source>
        <dbReference type="ARBA" id="ARBA00022833"/>
    </source>
</evidence>
<dbReference type="Proteomes" id="UP001396334">
    <property type="component" value="Unassembled WGS sequence"/>
</dbReference>
<accession>A0ABR2NCU6</accession>
<dbReference type="SMART" id="SM00109">
    <property type="entry name" value="C1"/>
    <property type="match status" value="1"/>
</dbReference>
<dbReference type="PROSITE" id="PS50081">
    <property type="entry name" value="ZF_DAG_PE_2"/>
    <property type="match status" value="1"/>
</dbReference>
<name>A0ABR2NCU6_9ROSI</name>
<evidence type="ECO:0000256" key="2">
    <source>
        <dbReference type="ARBA" id="ARBA00022737"/>
    </source>
</evidence>
<dbReference type="SUPFAM" id="SSF57889">
    <property type="entry name" value="Cysteine-rich domain"/>
    <property type="match status" value="2"/>
</dbReference>
<proteinExistence type="predicted"/>
<keyword evidence="1" id="KW-0479">Metal-binding</keyword>
<keyword evidence="4" id="KW-0862">Zinc</keyword>
<keyword evidence="8" id="KW-1185">Reference proteome</keyword>
<organism evidence="7 8">
    <name type="scientific">Hibiscus sabdariffa</name>
    <name type="common">roselle</name>
    <dbReference type="NCBI Taxonomy" id="183260"/>
    <lineage>
        <taxon>Eukaryota</taxon>
        <taxon>Viridiplantae</taxon>
        <taxon>Streptophyta</taxon>
        <taxon>Embryophyta</taxon>
        <taxon>Tracheophyta</taxon>
        <taxon>Spermatophyta</taxon>
        <taxon>Magnoliopsida</taxon>
        <taxon>eudicotyledons</taxon>
        <taxon>Gunneridae</taxon>
        <taxon>Pentapetalae</taxon>
        <taxon>rosids</taxon>
        <taxon>malvids</taxon>
        <taxon>Malvales</taxon>
        <taxon>Malvaceae</taxon>
        <taxon>Malvoideae</taxon>
        <taxon>Hibiscus</taxon>
    </lineage>
</organism>
<keyword evidence="2" id="KW-0677">Repeat</keyword>
<evidence type="ECO:0000313" key="6">
    <source>
        <dbReference type="EMBL" id="KAK8973978.1"/>
    </source>
</evidence>
<evidence type="ECO:0000313" key="7">
    <source>
        <dbReference type="EMBL" id="KAK8973993.1"/>
    </source>
</evidence>
<evidence type="ECO:0000256" key="1">
    <source>
        <dbReference type="ARBA" id="ARBA00022723"/>
    </source>
</evidence>
<dbReference type="Pfam" id="PF03107">
    <property type="entry name" value="C1_2"/>
    <property type="match status" value="3"/>
</dbReference>
<dbReference type="InterPro" id="IPR043145">
    <property type="entry name" value="Znf_ZZ_sf"/>
</dbReference>
<dbReference type="InterPro" id="IPR002219">
    <property type="entry name" value="PKC_DAG/PE"/>
</dbReference>
<dbReference type="PANTHER" id="PTHR47841">
    <property type="entry name" value="DIACYLGLYCEROL KINASE THETA-LIKE-RELATED"/>
    <property type="match status" value="1"/>
</dbReference>
<sequence>MAPLTKKTIQHSTHRHPLTEVRANTQFLCDGCQIPGSGTRFRCQPCDFDLHLHCANSPEPKKTIKHFLHYHPLTEYSGNIPAYCDGCRTPCSGTWYRCDACQFDLHQHCANSPVEVSYPLHSHPLKLTPYMPRRGCDLCHQRIQGLFYQCEPCSFDLHLHCYHGCGVSPGSRPSGGGRVQGNDREERDYFDRLGLNLLVTMLGGGPLFGS</sequence>
<comment type="caution">
    <text evidence="7">The sequence shown here is derived from an EMBL/GenBank/DDBJ whole genome shotgun (WGS) entry which is preliminary data.</text>
</comment>
<dbReference type="Gene3D" id="3.30.60.90">
    <property type="match status" value="2"/>
</dbReference>
<gene>
    <name evidence="6" type="ORF">V6N11_046936</name>
    <name evidence="7" type="ORF">V6N11_046951</name>
</gene>